<dbReference type="SUPFAM" id="SSF56112">
    <property type="entry name" value="Protein kinase-like (PK-like)"/>
    <property type="match status" value="1"/>
</dbReference>
<dbReference type="InterPro" id="IPR017441">
    <property type="entry name" value="Protein_kinase_ATP_BS"/>
</dbReference>
<evidence type="ECO:0000256" key="4">
    <source>
        <dbReference type="ARBA" id="ARBA00022741"/>
    </source>
</evidence>
<evidence type="ECO:0000313" key="13">
    <source>
        <dbReference type="Proteomes" id="UP001497480"/>
    </source>
</evidence>
<dbReference type="InterPro" id="IPR050538">
    <property type="entry name" value="MAP_kinase_kinase_kinase"/>
</dbReference>
<dbReference type="GO" id="GO:0005737">
    <property type="term" value="C:cytoplasm"/>
    <property type="evidence" value="ECO:0007669"/>
    <property type="project" value="TreeGrafter"/>
</dbReference>
<evidence type="ECO:0000256" key="2">
    <source>
        <dbReference type="ARBA" id="ARBA00012406"/>
    </source>
</evidence>
<evidence type="ECO:0000256" key="3">
    <source>
        <dbReference type="ARBA" id="ARBA00022679"/>
    </source>
</evidence>
<reference evidence="12 13" key="1">
    <citation type="submission" date="2024-03" db="EMBL/GenBank/DDBJ databases">
        <authorList>
            <person name="Martinez-Hernandez J."/>
        </authorList>
    </citation>
    <scope>NUCLEOTIDE SEQUENCE [LARGE SCALE GENOMIC DNA]</scope>
</reference>
<feature type="region of interest" description="Disordered" evidence="10">
    <location>
        <begin position="576"/>
        <end position="601"/>
    </location>
</feature>
<feature type="domain" description="Protein kinase" evidence="11">
    <location>
        <begin position="131"/>
        <end position="387"/>
    </location>
</feature>
<dbReference type="GO" id="GO:0004709">
    <property type="term" value="F:MAP kinase kinase kinase activity"/>
    <property type="evidence" value="ECO:0007669"/>
    <property type="project" value="UniProtKB-EC"/>
</dbReference>
<evidence type="ECO:0000256" key="5">
    <source>
        <dbReference type="ARBA" id="ARBA00022777"/>
    </source>
</evidence>
<comment type="catalytic activity">
    <reaction evidence="8">
        <text>L-seryl-[protein] + ATP = O-phospho-L-seryl-[protein] + ADP + H(+)</text>
        <dbReference type="Rhea" id="RHEA:17989"/>
        <dbReference type="Rhea" id="RHEA-COMP:9863"/>
        <dbReference type="Rhea" id="RHEA-COMP:11604"/>
        <dbReference type="ChEBI" id="CHEBI:15378"/>
        <dbReference type="ChEBI" id="CHEBI:29999"/>
        <dbReference type="ChEBI" id="CHEBI:30616"/>
        <dbReference type="ChEBI" id="CHEBI:83421"/>
        <dbReference type="ChEBI" id="CHEBI:456216"/>
        <dbReference type="EC" id="2.7.11.25"/>
    </reaction>
</comment>
<dbReference type="PROSITE" id="PS00108">
    <property type="entry name" value="PROTEIN_KINASE_ST"/>
    <property type="match status" value="1"/>
</dbReference>
<dbReference type="InterPro" id="IPR011009">
    <property type="entry name" value="Kinase-like_dom_sf"/>
</dbReference>
<sequence length="601" mass="65980">MPSWLGKFKSKRAKKEKKVKIFDMLQRKLKSSSEEKCNDKSRGSKRYDADTISKKEYESPVPSRSLSPSRLILCCKRFSENPNATSEVRGARGSKPRHVSNSEEPISVSSSVETSSPSSPGSEILIDPLNFKKGKFLGRGSFGQVFLGFNSDSGLMCAMKEVTLCSDDEKSMESAKQLRQEIALLSHLRHPNIIRYYGSETVDDKLYIFLEYAAGGSLHKLLQEYDQLGEDAIRSYTAQILSGLSYLHGKGIVHRDIKGANILMDPNGTVKLADFGTAKHIKGECNQFSTNGSPHWMAPEVIKSPSSCDLSADIWSLGCTILEMATTKPPWSKFEGVAVMYKLGNTDEVPKIPKHLSKEGRDFLRLCLQRDPKSRPSAAELLLHPFVKDIILEKNIMEELDDACLVLKETDIFQRRRWRIGSVSSEILSPRRHRSCPVSPRRSTDLPIRSLDVNRSLSSSPMWSLDIAFASSSLSLRTSGTGAASFYQTKHAIQSSYMASGSSSLSPRISGAGAIGFPRPNQQILFPHIASGSSSPLTFGSTGAIPLNQISEPTFSRENVSIRMATTSSSIYCPSNAPACSSSQSPGTGDSTFGCDSKETK</sequence>
<dbReference type="Gene3D" id="1.10.510.10">
    <property type="entry name" value="Transferase(Phosphotransferase) domain 1"/>
    <property type="match status" value="1"/>
</dbReference>
<evidence type="ECO:0000256" key="10">
    <source>
        <dbReference type="SAM" id="MobiDB-lite"/>
    </source>
</evidence>
<keyword evidence="3" id="KW-0808">Transferase</keyword>
<feature type="region of interest" description="Disordered" evidence="10">
    <location>
        <begin position="29"/>
        <end position="67"/>
    </location>
</feature>
<dbReference type="Pfam" id="PF00069">
    <property type="entry name" value="Pkinase"/>
    <property type="match status" value="1"/>
</dbReference>
<dbReference type="PROSITE" id="PS50011">
    <property type="entry name" value="PROTEIN_KINASE_DOM"/>
    <property type="match status" value="1"/>
</dbReference>
<dbReference type="GO" id="GO:0005524">
    <property type="term" value="F:ATP binding"/>
    <property type="evidence" value="ECO:0007669"/>
    <property type="project" value="UniProtKB-UniRule"/>
</dbReference>
<gene>
    <name evidence="12" type="ORF">LLUT_LOCUS33052</name>
</gene>
<dbReference type="PANTHER" id="PTHR48016">
    <property type="entry name" value="MAP KINASE KINASE KINASE SSK2-RELATED-RELATED"/>
    <property type="match status" value="1"/>
</dbReference>
<feature type="compositionally biased region" description="Polar residues" evidence="10">
    <location>
        <begin position="576"/>
        <end position="591"/>
    </location>
</feature>
<evidence type="ECO:0000259" key="11">
    <source>
        <dbReference type="PROSITE" id="PS50011"/>
    </source>
</evidence>
<dbReference type="PANTHER" id="PTHR48016:SF17">
    <property type="entry name" value="MITOGEN-ACTIVATED PROTEIN KINASE KINASE KINASE YODA"/>
    <property type="match status" value="1"/>
</dbReference>
<evidence type="ECO:0000256" key="8">
    <source>
        <dbReference type="ARBA" id="ARBA00048329"/>
    </source>
</evidence>
<organism evidence="12 13">
    <name type="scientific">Lupinus luteus</name>
    <name type="common">European yellow lupine</name>
    <dbReference type="NCBI Taxonomy" id="3873"/>
    <lineage>
        <taxon>Eukaryota</taxon>
        <taxon>Viridiplantae</taxon>
        <taxon>Streptophyta</taxon>
        <taxon>Embryophyta</taxon>
        <taxon>Tracheophyta</taxon>
        <taxon>Spermatophyta</taxon>
        <taxon>Magnoliopsida</taxon>
        <taxon>eudicotyledons</taxon>
        <taxon>Gunneridae</taxon>
        <taxon>Pentapetalae</taxon>
        <taxon>rosids</taxon>
        <taxon>fabids</taxon>
        <taxon>Fabales</taxon>
        <taxon>Fabaceae</taxon>
        <taxon>Papilionoideae</taxon>
        <taxon>50 kb inversion clade</taxon>
        <taxon>genistoids sensu lato</taxon>
        <taxon>core genistoids</taxon>
        <taxon>Genisteae</taxon>
        <taxon>Lupinus</taxon>
    </lineage>
</organism>
<keyword evidence="4 9" id="KW-0547">Nucleotide-binding</keyword>
<dbReference type="InterPro" id="IPR008271">
    <property type="entry name" value="Ser/Thr_kinase_AS"/>
</dbReference>
<evidence type="ECO:0000256" key="7">
    <source>
        <dbReference type="ARBA" id="ARBA00047559"/>
    </source>
</evidence>
<protein>
    <recommendedName>
        <fullName evidence="2">mitogen-activated protein kinase kinase kinase</fullName>
        <ecNumber evidence="2">2.7.11.25</ecNumber>
    </recommendedName>
</protein>
<comment type="similarity">
    <text evidence="1">Belongs to the protein kinase superfamily. STE Ser/Thr protein kinase family. MAP kinase kinase kinase subfamily.</text>
</comment>
<evidence type="ECO:0000256" key="9">
    <source>
        <dbReference type="PROSITE-ProRule" id="PRU10141"/>
    </source>
</evidence>
<feature type="region of interest" description="Disordered" evidence="10">
    <location>
        <begin position="83"/>
        <end position="121"/>
    </location>
</feature>
<dbReference type="InterPro" id="IPR000719">
    <property type="entry name" value="Prot_kinase_dom"/>
</dbReference>
<dbReference type="EMBL" id="CAXHTB010000023">
    <property type="protein sequence ID" value="CAL0331992.1"/>
    <property type="molecule type" value="Genomic_DNA"/>
</dbReference>
<dbReference type="EC" id="2.7.11.25" evidence="2"/>
<dbReference type="Proteomes" id="UP001497480">
    <property type="component" value="Unassembled WGS sequence"/>
</dbReference>
<feature type="compositionally biased region" description="Basic and acidic residues" evidence="10">
    <location>
        <begin position="31"/>
        <end position="58"/>
    </location>
</feature>
<comment type="catalytic activity">
    <reaction evidence="7">
        <text>L-threonyl-[protein] + ATP = O-phospho-L-threonyl-[protein] + ADP + H(+)</text>
        <dbReference type="Rhea" id="RHEA:46608"/>
        <dbReference type="Rhea" id="RHEA-COMP:11060"/>
        <dbReference type="Rhea" id="RHEA-COMP:11605"/>
        <dbReference type="ChEBI" id="CHEBI:15378"/>
        <dbReference type="ChEBI" id="CHEBI:30013"/>
        <dbReference type="ChEBI" id="CHEBI:30616"/>
        <dbReference type="ChEBI" id="CHEBI:61977"/>
        <dbReference type="ChEBI" id="CHEBI:456216"/>
        <dbReference type="EC" id="2.7.11.25"/>
    </reaction>
</comment>
<dbReference type="PROSITE" id="PS00107">
    <property type="entry name" value="PROTEIN_KINASE_ATP"/>
    <property type="match status" value="1"/>
</dbReference>
<evidence type="ECO:0000256" key="6">
    <source>
        <dbReference type="ARBA" id="ARBA00022840"/>
    </source>
</evidence>
<name>A0AAV1YDS5_LUPLU</name>
<dbReference type="AlphaFoldDB" id="A0AAV1YDS5"/>
<feature type="compositionally biased region" description="Low complexity" evidence="10">
    <location>
        <begin position="102"/>
        <end position="121"/>
    </location>
</feature>
<accession>A0AAV1YDS5</accession>
<keyword evidence="13" id="KW-1185">Reference proteome</keyword>
<feature type="binding site" evidence="9">
    <location>
        <position position="160"/>
    </location>
    <ligand>
        <name>ATP</name>
        <dbReference type="ChEBI" id="CHEBI:30616"/>
    </ligand>
</feature>
<keyword evidence="6 9" id="KW-0067">ATP-binding</keyword>
<dbReference type="SMART" id="SM00220">
    <property type="entry name" value="S_TKc"/>
    <property type="match status" value="1"/>
</dbReference>
<proteinExistence type="inferred from homology"/>
<keyword evidence="5" id="KW-0418">Kinase</keyword>
<evidence type="ECO:0000313" key="12">
    <source>
        <dbReference type="EMBL" id="CAL0331992.1"/>
    </source>
</evidence>
<evidence type="ECO:0000256" key="1">
    <source>
        <dbReference type="ARBA" id="ARBA00006529"/>
    </source>
</evidence>
<dbReference type="FunFam" id="1.10.510.10:FF:001239">
    <property type="entry name" value="Predicted protein"/>
    <property type="match status" value="1"/>
</dbReference>
<comment type="caution">
    <text evidence="12">The sequence shown here is derived from an EMBL/GenBank/DDBJ whole genome shotgun (WGS) entry which is preliminary data.</text>
</comment>